<dbReference type="InParanoid" id="A0A061FTY7"/>
<dbReference type="STRING" id="3641.A0A061FTY7"/>
<accession>A0A061FTY7</accession>
<dbReference type="EMBL" id="CM001888">
    <property type="protein sequence ID" value="EOY18164.1"/>
    <property type="molecule type" value="Genomic_DNA"/>
</dbReference>
<feature type="domain" description="DC1" evidence="2">
    <location>
        <begin position="12"/>
        <end position="54"/>
    </location>
</feature>
<dbReference type="PANTHER" id="PTHR46477">
    <property type="entry name" value="CYSTEINE/HISTIDINE-RICH C1 DOMAIN FAMILY PROTEIN"/>
    <property type="match status" value="1"/>
</dbReference>
<organism evidence="3 4">
    <name type="scientific">Theobroma cacao</name>
    <name type="common">Cacao</name>
    <name type="synonym">Cocoa</name>
    <dbReference type="NCBI Taxonomy" id="3641"/>
    <lineage>
        <taxon>Eukaryota</taxon>
        <taxon>Viridiplantae</taxon>
        <taxon>Streptophyta</taxon>
        <taxon>Embryophyta</taxon>
        <taxon>Tracheophyta</taxon>
        <taxon>Spermatophyta</taxon>
        <taxon>Magnoliopsida</taxon>
        <taxon>eudicotyledons</taxon>
        <taxon>Gunneridae</taxon>
        <taxon>Pentapetalae</taxon>
        <taxon>rosids</taxon>
        <taxon>malvids</taxon>
        <taxon>Malvales</taxon>
        <taxon>Malvaceae</taxon>
        <taxon>Byttnerioideae</taxon>
        <taxon>Theobroma</taxon>
    </lineage>
</organism>
<dbReference type="PANTHER" id="PTHR46477:SF14">
    <property type="entry name" value="C1 DOMAIN FAMILY PROTEIN, PUTATIVE-RELATED"/>
    <property type="match status" value="1"/>
</dbReference>
<evidence type="ECO:0000259" key="2">
    <source>
        <dbReference type="Pfam" id="PF03107"/>
    </source>
</evidence>
<keyword evidence="4" id="KW-1185">Reference proteome</keyword>
<dbReference type="Gramene" id="EOY18164">
    <property type="protein sequence ID" value="EOY18164"/>
    <property type="gene ID" value="TCM_042778"/>
</dbReference>
<evidence type="ECO:0000313" key="3">
    <source>
        <dbReference type="EMBL" id="EOY18164.1"/>
    </source>
</evidence>
<dbReference type="InterPro" id="IPR046349">
    <property type="entry name" value="C1-like_sf"/>
</dbReference>
<proteinExistence type="predicted"/>
<keyword evidence="1" id="KW-0677">Repeat</keyword>
<dbReference type="eggNOG" id="ENOG502QU43">
    <property type="taxonomic scope" value="Eukaryota"/>
</dbReference>
<dbReference type="SUPFAM" id="SSF57889">
    <property type="entry name" value="Cysteine-rich domain"/>
    <property type="match status" value="2"/>
</dbReference>
<sequence length="250" mass="28019">MPVLLKLKVDGHPHQLELKNSKVPFYCDGCMELGFGFCYQCPNKDCDYILHETCGIRRPQTFHKFFETCDFKFHKENPLGGTRVCDACALEIQGLLYQCSHGDKDLHPCCANLPPVFSLPGLDMEIYLRKEIKSKCLKCQSRKRSSGKVQGWSYVSSDGAYCYHVACLRGALLENWKLGYFQLDVAAAADENTKTLALQKLAPKEVALQGRGQTSKATKGIKWLIIFLKLVISAIFGDPLSLIANLFISL</sequence>
<dbReference type="AlphaFoldDB" id="A0A061FTY7"/>
<dbReference type="InterPro" id="IPR004146">
    <property type="entry name" value="DC1"/>
</dbReference>
<name>A0A061FTY7_THECC</name>
<reference evidence="3 4" key="1">
    <citation type="journal article" date="2013" name="Genome Biol.">
        <title>The genome sequence of the most widely cultivated cacao type and its use to identify candidate genes regulating pod color.</title>
        <authorList>
            <person name="Motamayor J.C."/>
            <person name="Mockaitis K."/>
            <person name="Schmutz J."/>
            <person name="Haiminen N."/>
            <person name="Iii D.L."/>
            <person name="Cornejo O."/>
            <person name="Findley S.D."/>
            <person name="Zheng P."/>
            <person name="Utro F."/>
            <person name="Royaert S."/>
            <person name="Saski C."/>
            <person name="Jenkins J."/>
            <person name="Podicheti R."/>
            <person name="Zhao M."/>
            <person name="Scheffler B.E."/>
            <person name="Stack J.C."/>
            <person name="Feltus F.A."/>
            <person name="Mustiga G.M."/>
            <person name="Amores F."/>
            <person name="Phillips W."/>
            <person name="Marelli J.P."/>
            <person name="May G.D."/>
            <person name="Shapiro H."/>
            <person name="Ma J."/>
            <person name="Bustamante C.D."/>
            <person name="Schnell R.J."/>
            <person name="Main D."/>
            <person name="Gilbert D."/>
            <person name="Parida L."/>
            <person name="Kuhn D.N."/>
        </authorList>
    </citation>
    <scope>NUCLEOTIDE SEQUENCE [LARGE SCALE GENOMIC DNA]</scope>
    <source>
        <strain evidence="4">cv. Matina 1-6</strain>
    </source>
</reference>
<dbReference type="Proteomes" id="UP000026915">
    <property type="component" value="Chromosome 10"/>
</dbReference>
<evidence type="ECO:0000313" key="4">
    <source>
        <dbReference type="Proteomes" id="UP000026915"/>
    </source>
</evidence>
<gene>
    <name evidence="3" type="ORF">TCM_042778</name>
</gene>
<protein>
    <submittedName>
        <fullName evidence="3">Cysteine/Histidine-rich C1 domain family protein, putative</fullName>
    </submittedName>
</protein>
<dbReference type="OMA" id="DTNHHEH"/>
<evidence type="ECO:0000256" key="1">
    <source>
        <dbReference type="ARBA" id="ARBA00022737"/>
    </source>
</evidence>
<dbReference type="Pfam" id="PF03107">
    <property type="entry name" value="C1_2"/>
    <property type="match status" value="1"/>
</dbReference>
<dbReference type="HOGENOM" id="CLU_056082_1_0_1"/>